<keyword evidence="5 9" id="KW-1133">Transmembrane helix</keyword>
<keyword evidence="7 9" id="KW-0472">Membrane</keyword>
<dbReference type="InterPro" id="IPR000644">
    <property type="entry name" value="CBS_dom"/>
</dbReference>
<feature type="domain" description="CBS" evidence="11">
    <location>
        <begin position="290"/>
        <end position="347"/>
    </location>
</feature>
<dbReference type="SUPFAM" id="SSF54631">
    <property type="entry name" value="CBS-domain pair"/>
    <property type="match status" value="1"/>
</dbReference>
<dbReference type="InterPro" id="IPR046342">
    <property type="entry name" value="CBS_dom_sf"/>
</dbReference>
<name>N9WJT8_9CLOT</name>
<evidence type="ECO:0000313" key="14">
    <source>
        <dbReference type="Proteomes" id="UP000013097"/>
    </source>
</evidence>
<dbReference type="Pfam" id="PF00571">
    <property type="entry name" value="CBS"/>
    <property type="match status" value="1"/>
</dbReference>
<keyword evidence="14" id="KW-1185">Reference proteome</keyword>
<dbReference type="PANTHER" id="PTHR22777">
    <property type="entry name" value="HEMOLYSIN-RELATED"/>
    <property type="match status" value="1"/>
</dbReference>
<dbReference type="PROSITE" id="PS51371">
    <property type="entry name" value="CBS"/>
    <property type="match status" value="1"/>
</dbReference>
<accession>N9WJT8</accession>
<keyword evidence="4" id="KW-0677">Repeat</keyword>
<feature type="domain" description="CNNM transmembrane" evidence="12">
    <location>
        <begin position="5"/>
        <end position="205"/>
    </location>
</feature>
<dbReference type="Gene3D" id="3.10.580.10">
    <property type="entry name" value="CBS-domain"/>
    <property type="match status" value="1"/>
</dbReference>
<evidence type="ECO:0000256" key="9">
    <source>
        <dbReference type="PROSITE-ProRule" id="PRU01193"/>
    </source>
</evidence>
<dbReference type="InterPro" id="IPR044751">
    <property type="entry name" value="Ion_transp-like_CBS"/>
</dbReference>
<evidence type="ECO:0000256" key="1">
    <source>
        <dbReference type="ARBA" id="ARBA00004141"/>
    </source>
</evidence>
<dbReference type="PROSITE" id="PS51846">
    <property type="entry name" value="CNNM"/>
    <property type="match status" value="1"/>
</dbReference>
<dbReference type="GO" id="GO:0050660">
    <property type="term" value="F:flavin adenine dinucleotide binding"/>
    <property type="evidence" value="ECO:0007669"/>
    <property type="project" value="InterPro"/>
</dbReference>
<dbReference type="Gene3D" id="3.30.465.10">
    <property type="match status" value="1"/>
</dbReference>
<evidence type="ECO:0000256" key="4">
    <source>
        <dbReference type="ARBA" id="ARBA00022737"/>
    </source>
</evidence>
<evidence type="ECO:0000313" key="13">
    <source>
        <dbReference type="EMBL" id="ENZ03391.1"/>
    </source>
</evidence>
<dbReference type="InterPro" id="IPR036318">
    <property type="entry name" value="FAD-bd_PCMH-like_sf"/>
</dbReference>
<evidence type="ECO:0000256" key="7">
    <source>
        <dbReference type="ARBA" id="ARBA00023136"/>
    </source>
</evidence>
<dbReference type="SUPFAM" id="SSF56176">
    <property type="entry name" value="FAD-binding/transporter-associated domain-like"/>
    <property type="match status" value="1"/>
</dbReference>
<evidence type="ECO:0008006" key="15">
    <source>
        <dbReference type="Google" id="ProtNLM"/>
    </source>
</evidence>
<dbReference type="EMBL" id="AGYT01000007">
    <property type="protein sequence ID" value="ENZ03391.1"/>
    <property type="molecule type" value="Genomic_DNA"/>
</dbReference>
<dbReference type="PANTHER" id="PTHR22777:SF17">
    <property type="entry name" value="UPF0053 PROTEIN SLL0260"/>
    <property type="match status" value="1"/>
</dbReference>
<dbReference type="RefSeq" id="WP_002597081.1">
    <property type="nucleotide sequence ID" value="NZ_KB850956.1"/>
</dbReference>
<keyword evidence="6 8" id="KW-0129">CBS domain</keyword>
<evidence type="ECO:0000259" key="11">
    <source>
        <dbReference type="PROSITE" id="PS51371"/>
    </source>
</evidence>
<evidence type="ECO:0000256" key="5">
    <source>
        <dbReference type="ARBA" id="ARBA00022989"/>
    </source>
</evidence>
<dbReference type="Pfam" id="PF03471">
    <property type="entry name" value="CorC_HlyC"/>
    <property type="match status" value="1"/>
</dbReference>
<evidence type="ECO:0000256" key="3">
    <source>
        <dbReference type="ARBA" id="ARBA00022692"/>
    </source>
</evidence>
<evidence type="ECO:0000256" key="10">
    <source>
        <dbReference type="SAM" id="Phobius"/>
    </source>
</evidence>
<dbReference type="PATRIC" id="fig|999411.4.peg.558"/>
<comment type="similarity">
    <text evidence="2">Belongs to the UPF0053 family.</text>
</comment>
<sequence>MTSSTLTSIIPDLVLIAILTGINAFFSSAEMAIVSVNKTKIKLLSEEGDKRAKLLEKLMNEPSSFLATIQVGITFASFFSSASAATGVSAEISRILSRYNIPYINQISLIGVTIILSYITLVFGELVPKRIALKKSEKKALSSARIIYFVSIIAKPFIKILSFSALVVLKLTKNDEEGIEEKVSEEEIRAMLSEGEEYGTIKEEEREMIDSVFEFNDIMAKEIMTSRKDTYMINIEDTYEEYMEQIFNLQYSRIPVYEGKIDNIIGILYLKDFLVEAKRVGFENIDIRKILQAPKFIPENKRTNELFKELKKTRNHMAILIDEYGGFSGIVTMEDLIEEIMGDIEDEYDLEEPNIRKIDEKNYIVKGTYTIHEFNEFFDVELEEGDYDTINGFMITKIGEIPDYDKEVVLDMDSFILEAIEIKERRIEKVKVTIK</sequence>
<evidence type="ECO:0000256" key="6">
    <source>
        <dbReference type="ARBA" id="ARBA00023122"/>
    </source>
</evidence>
<dbReference type="eggNOG" id="COG1253">
    <property type="taxonomic scope" value="Bacteria"/>
</dbReference>
<evidence type="ECO:0000259" key="12">
    <source>
        <dbReference type="PROSITE" id="PS51846"/>
    </source>
</evidence>
<dbReference type="AlphaFoldDB" id="N9WJT8"/>
<feature type="transmembrane region" description="Helical" evidence="10">
    <location>
        <begin position="103"/>
        <end position="126"/>
    </location>
</feature>
<dbReference type="InterPro" id="IPR016169">
    <property type="entry name" value="FAD-bd_PCMH_sub2"/>
</dbReference>
<comment type="subcellular location">
    <subcellularLocation>
        <location evidence="1">Membrane</location>
        <topology evidence="1">Multi-pass membrane protein</topology>
    </subcellularLocation>
</comment>
<dbReference type="FunFam" id="3.10.580.10:FF:000002">
    <property type="entry name" value="Magnesium/cobalt efflux protein CorC"/>
    <property type="match status" value="1"/>
</dbReference>
<feature type="transmembrane region" description="Helical" evidence="10">
    <location>
        <begin position="63"/>
        <end position="83"/>
    </location>
</feature>
<evidence type="ECO:0000256" key="2">
    <source>
        <dbReference type="ARBA" id="ARBA00006337"/>
    </source>
</evidence>
<comment type="caution">
    <text evidence="13">The sequence shown here is derived from an EMBL/GenBank/DDBJ whole genome shotgun (WGS) entry which is preliminary data.</text>
</comment>
<dbReference type="CDD" id="cd04590">
    <property type="entry name" value="CBS_pair_CorC_HlyC_assoc"/>
    <property type="match status" value="1"/>
</dbReference>
<dbReference type="InterPro" id="IPR005170">
    <property type="entry name" value="Transptr-assoc_dom"/>
</dbReference>
<dbReference type="Proteomes" id="UP000013097">
    <property type="component" value="Unassembled WGS sequence"/>
</dbReference>
<dbReference type="SMART" id="SM01091">
    <property type="entry name" value="CorC_HlyC"/>
    <property type="match status" value="1"/>
</dbReference>
<evidence type="ECO:0000256" key="8">
    <source>
        <dbReference type="PROSITE-ProRule" id="PRU00703"/>
    </source>
</evidence>
<dbReference type="HOGENOM" id="CLU_015237_4_1_9"/>
<proteinExistence type="inferred from homology"/>
<dbReference type="GO" id="GO:0005886">
    <property type="term" value="C:plasma membrane"/>
    <property type="evidence" value="ECO:0007669"/>
    <property type="project" value="TreeGrafter"/>
</dbReference>
<dbReference type="SMART" id="SM00116">
    <property type="entry name" value="CBS"/>
    <property type="match status" value="2"/>
</dbReference>
<reference evidence="13 14" key="1">
    <citation type="submission" date="2013-01" db="EMBL/GenBank/DDBJ databases">
        <title>The Genome Sequence of Clostridium colicanis 209318.</title>
        <authorList>
            <consortium name="The Broad Institute Genome Sequencing Platform"/>
            <person name="Earl A."/>
            <person name="Ward D."/>
            <person name="Feldgarden M."/>
            <person name="Gevers D."/>
            <person name="Courvalin P."/>
            <person name="Lambert T."/>
            <person name="Walker B."/>
            <person name="Young S.K."/>
            <person name="Zeng Q."/>
            <person name="Gargeya S."/>
            <person name="Fitzgerald M."/>
            <person name="Haas B."/>
            <person name="Abouelleil A."/>
            <person name="Alvarado L."/>
            <person name="Arachchi H.M."/>
            <person name="Berlin A.M."/>
            <person name="Chapman S.B."/>
            <person name="Dewar J."/>
            <person name="Goldberg J."/>
            <person name="Griggs A."/>
            <person name="Gujja S."/>
            <person name="Hansen M."/>
            <person name="Howarth C."/>
            <person name="Imamovic A."/>
            <person name="Larimer J."/>
            <person name="McCowan C."/>
            <person name="Murphy C."/>
            <person name="Neiman D."/>
            <person name="Pearson M."/>
            <person name="Priest M."/>
            <person name="Roberts A."/>
            <person name="Saif S."/>
            <person name="Shea T."/>
            <person name="Sisk P."/>
            <person name="Sykes S."/>
            <person name="Wortman J."/>
            <person name="Nusbaum C."/>
            <person name="Birren B."/>
        </authorList>
    </citation>
    <scope>NUCLEOTIDE SEQUENCE [LARGE SCALE GENOMIC DNA]</scope>
    <source>
        <strain evidence="13 14">209318</strain>
    </source>
</reference>
<feature type="transmembrane region" description="Helical" evidence="10">
    <location>
        <begin position="13"/>
        <end position="34"/>
    </location>
</feature>
<organism evidence="13 14">
    <name type="scientific">Clostridium thermobutyricum</name>
    <dbReference type="NCBI Taxonomy" id="29372"/>
    <lineage>
        <taxon>Bacteria</taxon>
        <taxon>Bacillati</taxon>
        <taxon>Bacillota</taxon>
        <taxon>Clostridia</taxon>
        <taxon>Eubacteriales</taxon>
        <taxon>Clostridiaceae</taxon>
        <taxon>Clostridium</taxon>
    </lineage>
</organism>
<protein>
    <recommendedName>
        <fullName evidence="15">Hemolysin</fullName>
    </recommendedName>
</protein>
<dbReference type="InterPro" id="IPR002550">
    <property type="entry name" value="CNNM"/>
</dbReference>
<gene>
    <name evidence="13" type="ORF">HMPREF1092_00578</name>
</gene>
<keyword evidence="3 9" id="KW-0812">Transmembrane</keyword>
<dbReference type="Pfam" id="PF01595">
    <property type="entry name" value="CNNM"/>
    <property type="match status" value="1"/>
</dbReference>